<dbReference type="EC" id="3.1.6.1" evidence="5"/>
<dbReference type="GO" id="GO:0004065">
    <property type="term" value="F:arylsulfatase activity"/>
    <property type="evidence" value="ECO:0007669"/>
    <property type="project" value="UniProtKB-EC"/>
</dbReference>
<dbReference type="InterPro" id="IPR000917">
    <property type="entry name" value="Sulfatase_N"/>
</dbReference>
<evidence type="ECO:0000313" key="5">
    <source>
        <dbReference type="EMBL" id="QDT22749.1"/>
    </source>
</evidence>
<dbReference type="Pfam" id="PF00884">
    <property type="entry name" value="Sulfatase"/>
    <property type="match status" value="1"/>
</dbReference>
<evidence type="ECO:0000259" key="4">
    <source>
        <dbReference type="Pfam" id="PF00884"/>
    </source>
</evidence>
<dbReference type="InterPro" id="IPR050738">
    <property type="entry name" value="Sulfatase"/>
</dbReference>
<feature type="domain" description="Sulfatase N-terminal" evidence="4">
    <location>
        <begin position="31"/>
        <end position="359"/>
    </location>
</feature>
<dbReference type="Gene3D" id="3.30.1120.10">
    <property type="match status" value="1"/>
</dbReference>
<dbReference type="PANTHER" id="PTHR42693">
    <property type="entry name" value="ARYLSULFATASE FAMILY MEMBER"/>
    <property type="match status" value="1"/>
</dbReference>
<evidence type="ECO:0000256" key="1">
    <source>
        <dbReference type="ARBA" id="ARBA00008779"/>
    </source>
</evidence>
<evidence type="ECO:0000256" key="3">
    <source>
        <dbReference type="SAM" id="SignalP"/>
    </source>
</evidence>
<proteinExistence type="inferred from homology"/>
<dbReference type="InterPro" id="IPR017850">
    <property type="entry name" value="Alkaline_phosphatase_core_sf"/>
</dbReference>
<feature type="signal peptide" evidence="3">
    <location>
        <begin position="1"/>
        <end position="25"/>
    </location>
</feature>
<dbReference type="PANTHER" id="PTHR42693:SF53">
    <property type="entry name" value="ENDO-4-O-SULFATASE"/>
    <property type="match status" value="1"/>
</dbReference>
<dbReference type="RefSeq" id="WP_145189097.1">
    <property type="nucleotide sequence ID" value="NZ_CP036266.1"/>
</dbReference>
<dbReference type="Gene3D" id="3.40.720.10">
    <property type="entry name" value="Alkaline Phosphatase, subunit A"/>
    <property type="match status" value="1"/>
</dbReference>
<organism evidence="5 6">
    <name type="scientific">Gimesia chilikensis</name>
    <dbReference type="NCBI Taxonomy" id="2605989"/>
    <lineage>
        <taxon>Bacteria</taxon>
        <taxon>Pseudomonadati</taxon>
        <taxon>Planctomycetota</taxon>
        <taxon>Planctomycetia</taxon>
        <taxon>Planctomycetales</taxon>
        <taxon>Planctomycetaceae</taxon>
        <taxon>Gimesia</taxon>
    </lineage>
</organism>
<name>A0A517PTP3_9PLAN</name>
<dbReference type="Proteomes" id="UP000320421">
    <property type="component" value="Chromosome"/>
</dbReference>
<sequence length="473" mass="53158" precursor="true">MLRRCFVLLTVLSCLNLFLTTVTRAADQQKPNIIFIMADDLGYAEVGCYGQTKIKTPHIDQLAADGMKFTQAYAGCMVCQPSRSVLMTGQHTGHTAVRANDLNQLLYEEDKTVAEVLKSAGYATGCFGKWGLGYEGTPGRPNQKGFDQFTGQLLQVHAHFYYPFWIWRNEEKVMLPENENNQRGTYIQDLIHADAKSFIRQNSKQPFFAYLSYILPHVELVVPEESERPYRGKFPKREIKDPRPGYIGSEDGLTTFAGMVSRLDAHVGEVVKLLEELGIRDNTLIIFTSDNGGQGGNWKEMTDFFDGNAPLKGHKGTMYEGGLRVPFIASWPGKIAPGTTSDLQIAFWDMLPTFADVAHAKVPAGVDIDGISILPTLLGKGTQKKHDYLYWEYTKGTIRSRALRMGDWKAVQNRMNRPIELYNLKQDVGETKDLASQNPEQVKQMTEAMQQAHTEPRDFPQTLKPVGIKGYVK</sequence>
<evidence type="ECO:0000313" key="6">
    <source>
        <dbReference type="Proteomes" id="UP000320421"/>
    </source>
</evidence>
<gene>
    <name evidence="5" type="primary">atsA_41</name>
    <name evidence="5" type="ORF">HG66A1_45590</name>
</gene>
<dbReference type="AlphaFoldDB" id="A0A517PTP3"/>
<keyword evidence="2 5" id="KW-0378">Hydrolase</keyword>
<reference evidence="5 6" key="1">
    <citation type="submission" date="2019-02" db="EMBL/GenBank/DDBJ databases">
        <title>Deep-cultivation of Planctomycetes and their phenomic and genomic characterization uncovers novel biology.</title>
        <authorList>
            <person name="Wiegand S."/>
            <person name="Jogler M."/>
            <person name="Boedeker C."/>
            <person name="Pinto D."/>
            <person name="Vollmers J."/>
            <person name="Rivas-Marin E."/>
            <person name="Kohn T."/>
            <person name="Peeters S.H."/>
            <person name="Heuer A."/>
            <person name="Rast P."/>
            <person name="Oberbeckmann S."/>
            <person name="Bunk B."/>
            <person name="Jeske O."/>
            <person name="Meyerdierks A."/>
            <person name="Storesund J.E."/>
            <person name="Kallscheuer N."/>
            <person name="Luecker S."/>
            <person name="Lage O.M."/>
            <person name="Pohl T."/>
            <person name="Merkel B.J."/>
            <person name="Hornburger P."/>
            <person name="Mueller R.-W."/>
            <person name="Bruemmer F."/>
            <person name="Labrenz M."/>
            <person name="Spormann A.M."/>
            <person name="Op den Camp H."/>
            <person name="Overmann J."/>
            <person name="Amann R."/>
            <person name="Jetten M.S.M."/>
            <person name="Mascher T."/>
            <person name="Medema M.H."/>
            <person name="Devos D.P."/>
            <person name="Kaster A.-K."/>
            <person name="Ovreas L."/>
            <person name="Rohde M."/>
            <person name="Galperin M.Y."/>
            <person name="Jogler C."/>
        </authorList>
    </citation>
    <scope>NUCLEOTIDE SEQUENCE [LARGE SCALE GENOMIC DNA]</scope>
    <source>
        <strain evidence="5 6">HG66A1</strain>
    </source>
</reference>
<keyword evidence="3" id="KW-0732">Signal</keyword>
<protein>
    <submittedName>
        <fullName evidence="5">Arylsulfatase</fullName>
        <ecNumber evidence="5">3.1.6.1</ecNumber>
    </submittedName>
</protein>
<evidence type="ECO:0000256" key="2">
    <source>
        <dbReference type="ARBA" id="ARBA00022801"/>
    </source>
</evidence>
<accession>A0A517PTP3</accession>
<feature type="chain" id="PRO_5022057680" evidence="3">
    <location>
        <begin position="26"/>
        <end position="473"/>
    </location>
</feature>
<dbReference type="CDD" id="cd16145">
    <property type="entry name" value="ARS_like"/>
    <property type="match status" value="1"/>
</dbReference>
<comment type="similarity">
    <text evidence="1">Belongs to the sulfatase family.</text>
</comment>
<dbReference type="SUPFAM" id="SSF53649">
    <property type="entry name" value="Alkaline phosphatase-like"/>
    <property type="match status" value="1"/>
</dbReference>
<dbReference type="EMBL" id="CP036266">
    <property type="protein sequence ID" value="QDT22749.1"/>
    <property type="molecule type" value="Genomic_DNA"/>
</dbReference>
<dbReference type="OrthoDB" id="9783154at2"/>
<keyword evidence="6" id="KW-1185">Reference proteome</keyword>